<comment type="caution">
    <text evidence="2">The sequence shown here is derived from an EMBL/GenBank/DDBJ whole genome shotgun (WGS) entry which is preliminary data.</text>
</comment>
<evidence type="ECO:0000256" key="1">
    <source>
        <dbReference type="SAM" id="SignalP"/>
    </source>
</evidence>
<dbReference type="Proteomes" id="UP001218218">
    <property type="component" value="Unassembled WGS sequence"/>
</dbReference>
<reference evidence="2" key="1">
    <citation type="submission" date="2023-03" db="EMBL/GenBank/DDBJ databases">
        <title>Massive genome expansion in bonnet fungi (Mycena s.s.) driven by repeated elements and novel gene families across ecological guilds.</title>
        <authorList>
            <consortium name="Lawrence Berkeley National Laboratory"/>
            <person name="Harder C.B."/>
            <person name="Miyauchi S."/>
            <person name="Viragh M."/>
            <person name="Kuo A."/>
            <person name="Thoen E."/>
            <person name="Andreopoulos B."/>
            <person name="Lu D."/>
            <person name="Skrede I."/>
            <person name="Drula E."/>
            <person name="Henrissat B."/>
            <person name="Morin E."/>
            <person name="Kohler A."/>
            <person name="Barry K."/>
            <person name="LaButti K."/>
            <person name="Morin E."/>
            <person name="Salamov A."/>
            <person name="Lipzen A."/>
            <person name="Mereny Z."/>
            <person name="Hegedus B."/>
            <person name="Baldrian P."/>
            <person name="Stursova M."/>
            <person name="Weitz H."/>
            <person name="Taylor A."/>
            <person name="Grigoriev I.V."/>
            <person name="Nagy L.G."/>
            <person name="Martin F."/>
            <person name="Kauserud H."/>
        </authorList>
    </citation>
    <scope>NUCLEOTIDE SEQUENCE</scope>
    <source>
        <strain evidence="2">CBHHK002</strain>
    </source>
</reference>
<evidence type="ECO:0000313" key="2">
    <source>
        <dbReference type="EMBL" id="KAJ7312850.1"/>
    </source>
</evidence>
<feature type="signal peptide" evidence="1">
    <location>
        <begin position="1"/>
        <end position="25"/>
    </location>
</feature>
<name>A0AAD6Z9C1_9AGAR</name>
<accession>A0AAD6Z9C1</accession>
<dbReference type="EMBL" id="JARIHO010000069">
    <property type="protein sequence ID" value="KAJ7312850.1"/>
    <property type="molecule type" value="Genomic_DNA"/>
</dbReference>
<proteinExistence type="predicted"/>
<gene>
    <name evidence="2" type="ORF">DFH08DRAFT_896044</name>
</gene>
<sequence length="84" mass="9284">MSSFFFSLALLFQSLFFAVFKHLVPQPLNTQSNCLNTHLCKALKSLSSCSRPSSCQISSILCRNWPHNTSNVSDLSTRPSCSVA</sequence>
<protein>
    <recommendedName>
        <fullName evidence="4">Secreted protein</fullName>
    </recommendedName>
</protein>
<dbReference type="AlphaFoldDB" id="A0AAD6Z9C1"/>
<feature type="chain" id="PRO_5042278411" description="Secreted protein" evidence="1">
    <location>
        <begin position="26"/>
        <end position="84"/>
    </location>
</feature>
<keyword evidence="3" id="KW-1185">Reference proteome</keyword>
<evidence type="ECO:0000313" key="3">
    <source>
        <dbReference type="Proteomes" id="UP001218218"/>
    </source>
</evidence>
<organism evidence="2 3">
    <name type="scientific">Mycena albidolilacea</name>
    <dbReference type="NCBI Taxonomy" id="1033008"/>
    <lineage>
        <taxon>Eukaryota</taxon>
        <taxon>Fungi</taxon>
        <taxon>Dikarya</taxon>
        <taxon>Basidiomycota</taxon>
        <taxon>Agaricomycotina</taxon>
        <taxon>Agaricomycetes</taxon>
        <taxon>Agaricomycetidae</taxon>
        <taxon>Agaricales</taxon>
        <taxon>Marasmiineae</taxon>
        <taxon>Mycenaceae</taxon>
        <taxon>Mycena</taxon>
    </lineage>
</organism>
<keyword evidence="1" id="KW-0732">Signal</keyword>
<evidence type="ECO:0008006" key="4">
    <source>
        <dbReference type="Google" id="ProtNLM"/>
    </source>
</evidence>